<organism evidence="2 3">
    <name type="scientific">Candidatus Falkowbacteria bacterium RBG_13_39_14</name>
    <dbReference type="NCBI Taxonomy" id="1797985"/>
    <lineage>
        <taxon>Bacteria</taxon>
        <taxon>Candidatus Falkowiibacteriota</taxon>
    </lineage>
</organism>
<sequence>MLPLYKNFVVDIMNNIEKEKIISKRDLLQEQYQIISSLSPQTKYEDYTKTQIHLLGKTNTDEEFTWSDAEINRFLPKDLHI</sequence>
<evidence type="ECO:0000313" key="3">
    <source>
        <dbReference type="Proteomes" id="UP000178323"/>
    </source>
</evidence>
<reference evidence="2 3" key="1">
    <citation type="journal article" date="2016" name="Nat. Commun.">
        <title>Thousands of microbial genomes shed light on interconnected biogeochemical processes in an aquifer system.</title>
        <authorList>
            <person name="Anantharaman K."/>
            <person name="Brown C.T."/>
            <person name="Hug L.A."/>
            <person name="Sharon I."/>
            <person name="Castelle C.J."/>
            <person name="Probst A.J."/>
            <person name="Thomas B.C."/>
            <person name="Singh A."/>
            <person name="Wilkins M.J."/>
            <person name="Karaoz U."/>
            <person name="Brodie E.L."/>
            <person name="Williams K.H."/>
            <person name="Hubbard S.S."/>
            <person name="Banfield J.F."/>
        </authorList>
    </citation>
    <scope>NUCLEOTIDE SEQUENCE [LARGE SCALE GENOMIC DNA]</scope>
</reference>
<accession>A0A1F5S7Q5</accession>
<feature type="domain" description="SMODS and SLOG-associating 2TM effector" evidence="1">
    <location>
        <begin position="5"/>
        <end position="70"/>
    </location>
</feature>
<dbReference type="InterPro" id="IPR040811">
    <property type="entry name" value="SLATT_4"/>
</dbReference>
<proteinExistence type="predicted"/>
<evidence type="ECO:0000313" key="2">
    <source>
        <dbReference type="EMBL" id="OGF22744.1"/>
    </source>
</evidence>
<dbReference type="AlphaFoldDB" id="A0A1F5S7Q5"/>
<protein>
    <recommendedName>
        <fullName evidence="1">SMODS and SLOG-associating 2TM effector domain-containing protein</fullName>
    </recommendedName>
</protein>
<dbReference type="Proteomes" id="UP000178323">
    <property type="component" value="Unassembled WGS sequence"/>
</dbReference>
<gene>
    <name evidence="2" type="ORF">A2Y83_03830</name>
</gene>
<dbReference type="EMBL" id="MFFS01000014">
    <property type="protein sequence ID" value="OGF22744.1"/>
    <property type="molecule type" value="Genomic_DNA"/>
</dbReference>
<dbReference type="Pfam" id="PF18186">
    <property type="entry name" value="SLATT_4"/>
    <property type="match status" value="1"/>
</dbReference>
<comment type="caution">
    <text evidence="2">The sequence shown here is derived from an EMBL/GenBank/DDBJ whole genome shotgun (WGS) entry which is preliminary data.</text>
</comment>
<evidence type="ECO:0000259" key="1">
    <source>
        <dbReference type="Pfam" id="PF18186"/>
    </source>
</evidence>
<name>A0A1F5S7Q5_9BACT</name>